<feature type="domain" description="URB1 central HEAT repeat" evidence="3">
    <location>
        <begin position="582"/>
        <end position="744"/>
    </location>
</feature>
<evidence type="ECO:0000313" key="4">
    <source>
        <dbReference type="EMBL" id="KAJ7784596.1"/>
    </source>
</evidence>
<evidence type="ECO:0000259" key="3">
    <source>
        <dbReference type="Pfam" id="PF26140"/>
    </source>
</evidence>
<comment type="caution">
    <text evidence="4">The sequence shown here is derived from an EMBL/GenBank/DDBJ whole genome shotgun (WGS) entry which is preliminary data.</text>
</comment>
<gene>
    <name evidence="4" type="ORF">B0H16DRAFT_1658116</name>
</gene>
<feature type="domain" description="URB1 N-terminal" evidence="1">
    <location>
        <begin position="84"/>
        <end position="346"/>
    </location>
</feature>
<dbReference type="GO" id="GO:0005730">
    <property type="term" value="C:nucleolus"/>
    <property type="evidence" value="ECO:0007669"/>
    <property type="project" value="TreeGrafter"/>
</dbReference>
<dbReference type="Pfam" id="PF11707">
    <property type="entry name" value="Npa1"/>
    <property type="match status" value="1"/>
</dbReference>
<dbReference type="Pfam" id="PF26140">
    <property type="entry name" value="HEAT_URB1"/>
    <property type="match status" value="1"/>
</dbReference>
<evidence type="ECO:0000313" key="5">
    <source>
        <dbReference type="Proteomes" id="UP001215598"/>
    </source>
</evidence>
<dbReference type="Proteomes" id="UP001215598">
    <property type="component" value="Unassembled WGS sequence"/>
</dbReference>
<dbReference type="GO" id="GO:0000466">
    <property type="term" value="P:maturation of 5.8S rRNA from tricistronic rRNA transcript (SSU-rRNA, 5.8S rRNA, LSU-rRNA)"/>
    <property type="evidence" value="ECO:0007669"/>
    <property type="project" value="TreeGrafter"/>
</dbReference>
<dbReference type="InterPro" id="IPR021714">
    <property type="entry name" value="URB1_N"/>
</dbReference>
<evidence type="ECO:0000259" key="1">
    <source>
        <dbReference type="Pfam" id="PF11707"/>
    </source>
</evidence>
<dbReference type="PANTHER" id="PTHR13500:SF0">
    <property type="entry name" value="NUCLEOLAR PRE-RIBOSOMAL-ASSOCIATED PROTEIN 1"/>
    <property type="match status" value="1"/>
</dbReference>
<protein>
    <submittedName>
        <fullName evidence="4">Ribosome 60S biogenesis N-terminal-domain-containing protein</fullName>
    </submittedName>
</protein>
<dbReference type="GO" id="GO:0000463">
    <property type="term" value="P:maturation of LSU-rRNA from tricistronic rRNA transcript (SSU-rRNA, 5.8S rRNA, LSU-rRNA)"/>
    <property type="evidence" value="ECO:0007669"/>
    <property type="project" value="TreeGrafter"/>
</dbReference>
<feature type="domain" description="URB1 C-terminal" evidence="2">
    <location>
        <begin position="1523"/>
        <end position="1714"/>
    </location>
</feature>
<dbReference type="Pfam" id="PF16201">
    <property type="entry name" value="NopRA1"/>
    <property type="match status" value="1"/>
</dbReference>
<dbReference type="InterPro" id="IPR039844">
    <property type="entry name" value="URB1"/>
</dbReference>
<sequence>MPMISTFPALKVSFSALTELRNQFSVWPNEGPISTQDARLILAQKWLDAAPGAHDLFTIWEKSNARQPAVIVLILSLTSSLLALLSSHYTKLNSYIGGSHTELLLVTLKLFNSMSAFAGGKERKSILESFAWETKSLPKLLNMRRKTKGDESSDALAKPDIRTLYLLFCLSFQHRDAFFSLFRGLAQDPFLVMRKVLEICWAGIWLDPKIKRTLKIGLFSEITVAQLLKIYNRATSEDDDPENVPADLAHHFLLAICTRPGVGICFKDRGMTAFRPTDDVPSRDRGGKIYNKILANILKTLKVNEDLRQQELALKIMAACPELVAGFWSAAGLTLEPRLSSKWVANIAFFGSVLSLPIPAETFLLSDNSVLYNPTPPPLSIVLENILPSVNTKAHLSKGLLQSSGLVQHCTALALCKCLTKYGRVSQAFRSIEMALEEDTGDGQWAKMQRDLEREIRHRVPEFQVIVAFASAQKDGHGKGVQQPTKVALLAESAQRLLWMYHAYLPSLVAETRFDVGKLVQNFTDLSRTVDDELDASAKLNTVRQVHVLRLLSESDQFVWSGKTGSSGKSHLYVLLESLIHCQIPALRNTLNRLVVHLLSGSIIFHKNQDEPSLWLSALPTARRSSIDSPSLLEDVSLKDEAATVIGFLDDSIQRCLKTPYRYIEDMQAGIQKPTPEELPSPLIMTVLEQLGAKIASNKASPSDVFALAGFLRRLILRLSSAHHDLSFLDHITAKIDETLNSQSLFAQYPVTSSAIRREMSIMRNCLPPTHSSGALDPKTSGPSQLAEFLARIGERPIPVDSADGITTAFEVVDWVRLTGTRSSDEIRNSVDIITRLHLPALKDLGESLDPEQKTLWDGLDVVQNFPNIRHHLTFDCLFLHSTVADIQDDTRREILADAALATVPTLVDIKRVVCRIGHSLSASKNPELTSGLVALMATICKRSTLCLSSADLAGLKGEVFMRCPAIVGLCTTADPPEVISTALGLLIDSILDPTKDEDREMVSSITKHWLNVLTNSKSGLTFLQHGIVSPWIRFMAPQDLLGLLQLFGDRNQTNHLLLETVLAAVESAVKAQTITDLHTHLQLLTALRASLPDSAILESIIANVVDSCVPVALSGRALEVATSTSSLFLQSDAAWSRRFHSIPASLDVKSLLFQEDAWSESTVNILSAILYQSRLSTTHLSQILYAYLDSLDSQASQPDSTSWIPHLSRLLGSVADEKVASTVRENCSSCICLVLGRIPGAVPAFVAALQDQVKRLRTSSLTPQFLKVGIWLARLGSLLDHGMQWAIRAFAVSDIHTATQELVDELVVLVETTRTAKAHIAETLLSVVIQNRLADISAVALMSALLQTVSLKPLIVNRYLQTIVQHPQGPLRDQIINALHVLFNLHPTNTCQVTHVQPLVRVYHGTSSTSDRKLLSIFQLFEMQRKVSVASLLAQWSSTPEVPSSNILEAVQSLDAILVLRTCLHFPKWRCLADQTTFSESQRDAPLYDPVFLILIFAQAMAEKIPESAFGWIELFRTNIVSLLIRALSAKDQHLREIARSQLAALWAHLETADMQEQPHVVYVLNILRNMLPPPAEPLQRLPSYTTLILLHALRGIFYPANFIYPLTARFLLQRPTLDATDVPMLYGMLYSSSDDWKKERGWIIRYISDGMMSTDDWRVLKRRHTWELLAGLFQSSEQDLTLRNSILEVLANLSCNAQATTSLILKSSLLHWIEMQLLVSTTEAIAWIKVLENLLLIVDAQKLESSTAGEWRFVICRCFWLILRGMTRSPPAILRLSAFPGPSPLALPDLLESCLTGPEITRDPGQDLQVVGDYDALLMWGKSVEYLWQASMALSEKPLVWDALTSRLLIWRSLVGEEGSAVGEWARRLAVQSRTLKP</sequence>
<organism evidence="4 5">
    <name type="scientific">Mycena metata</name>
    <dbReference type="NCBI Taxonomy" id="1033252"/>
    <lineage>
        <taxon>Eukaryota</taxon>
        <taxon>Fungi</taxon>
        <taxon>Dikarya</taxon>
        <taxon>Basidiomycota</taxon>
        <taxon>Agaricomycotina</taxon>
        <taxon>Agaricomycetes</taxon>
        <taxon>Agaricomycetidae</taxon>
        <taxon>Agaricales</taxon>
        <taxon>Marasmiineae</taxon>
        <taxon>Mycenaceae</taxon>
        <taxon>Mycena</taxon>
    </lineage>
</organism>
<proteinExistence type="predicted"/>
<reference evidence="4" key="1">
    <citation type="submission" date="2023-03" db="EMBL/GenBank/DDBJ databases">
        <title>Massive genome expansion in bonnet fungi (Mycena s.s.) driven by repeated elements and novel gene families across ecological guilds.</title>
        <authorList>
            <consortium name="Lawrence Berkeley National Laboratory"/>
            <person name="Harder C.B."/>
            <person name="Miyauchi S."/>
            <person name="Viragh M."/>
            <person name="Kuo A."/>
            <person name="Thoen E."/>
            <person name="Andreopoulos B."/>
            <person name="Lu D."/>
            <person name="Skrede I."/>
            <person name="Drula E."/>
            <person name="Henrissat B."/>
            <person name="Morin E."/>
            <person name="Kohler A."/>
            <person name="Barry K."/>
            <person name="LaButti K."/>
            <person name="Morin E."/>
            <person name="Salamov A."/>
            <person name="Lipzen A."/>
            <person name="Mereny Z."/>
            <person name="Hegedus B."/>
            <person name="Baldrian P."/>
            <person name="Stursova M."/>
            <person name="Weitz H."/>
            <person name="Taylor A."/>
            <person name="Grigoriev I.V."/>
            <person name="Nagy L.G."/>
            <person name="Martin F."/>
            <person name="Kauserud H."/>
        </authorList>
    </citation>
    <scope>NUCLEOTIDE SEQUENCE</scope>
    <source>
        <strain evidence="4">CBHHK182m</strain>
    </source>
</reference>
<name>A0AAD7KFK1_9AGAR</name>
<accession>A0AAD7KFK1</accession>
<dbReference type="InterPro" id="IPR059018">
    <property type="entry name" value="HEAT_URB1"/>
</dbReference>
<dbReference type="EMBL" id="JARKIB010000002">
    <property type="protein sequence ID" value="KAJ7784596.1"/>
    <property type="molecule type" value="Genomic_DNA"/>
</dbReference>
<keyword evidence="5" id="KW-1185">Reference proteome</keyword>
<dbReference type="PANTHER" id="PTHR13500">
    <property type="entry name" value="NUCLEOLAR PRERIBOSOMAL-ASSOCIATED PROTEIN 1"/>
    <property type="match status" value="1"/>
</dbReference>
<evidence type="ECO:0000259" key="2">
    <source>
        <dbReference type="Pfam" id="PF16201"/>
    </source>
</evidence>
<dbReference type="InterPro" id="IPR032436">
    <property type="entry name" value="URB1_C"/>
</dbReference>